<evidence type="ECO:0000313" key="3">
    <source>
        <dbReference type="Proteomes" id="UP000245622"/>
    </source>
</evidence>
<keyword evidence="3" id="KW-1185">Reference proteome</keyword>
<feature type="chain" id="PRO_5012437360" description="Prokaryotic membrane lipoprotein lipid attachment site profile" evidence="1">
    <location>
        <begin position="29"/>
        <end position="123"/>
    </location>
</feature>
<keyword evidence="1" id="KW-0732">Signal</keyword>
<evidence type="ECO:0000256" key="1">
    <source>
        <dbReference type="SAM" id="SignalP"/>
    </source>
</evidence>
<dbReference type="KEGG" id="ril:CRIB_682"/>
<evidence type="ECO:0000313" key="2">
    <source>
        <dbReference type="EMBL" id="CED93435.1"/>
    </source>
</evidence>
<protein>
    <recommendedName>
        <fullName evidence="4">Prokaryotic membrane lipoprotein lipid attachment site profile</fullName>
    </recommendedName>
</protein>
<feature type="signal peptide" evidence="1">
    <location>
        <begin position="1"/>
        <end position="28"/>
    </location>
</feature>
<dbReference type="AlphaFoldDB" id="A0A1V1HZR2"/>
<accession>A0A1V1HZR2</accession>
<evidence type="ECO:0008006" key="4">
    <source>
        <dbReference type="Google" id="ProtNLM"/>
    </source>
</evidence>
<dbReference type="RefSeq" id="WP_180703148.1">
    <property type="nucleotide sequence ID" value="NZ_CAJUCR010000001.1"/>
</dbReference>
<dbReference type="EMBL" id="LN555523">
    <property type="protein sequence ID" value="CED93435.1"/>
    <property type="molecule type" value="Genomic_DNA"/>
</dbReference>
<reference evidence="2 3" key="1">
    <citation type="submission" date="2014-04" db="EMBL/GenBank/DDBJ databases">
        <authorList>
            <person name="Hornung B.V."/>
        </authorList>
    </citation>
    <scope>NUCLEOTIDE SEQUENCE [LARGE SCALE GENOMIC DNA]</scope>
    <source>
        <strain evidence="2 3">CRIB</strain>
    </source>
</reference>
<gene>
    <name evidence="2" type="ORF">CRIB_682</name>
</gene>
<name>A0A1V1HZR2_9FIRM</name>
<dbReference type="GeneID" id="82204862"/>
<proteinExistence type="predicted"/>
<sequence>MKLNKKNIILASILGLTLMSSNFNLSNAQELITQPQNSCEQQHPNCKMMHRKSIFKESVEKLEVEGVLTQDDIKSIKEYCKEQMIKKEKEKSIEQVEQMVKDNVITKEKGEKLKQAITNSKGE</sequence>
<organism evidence="2 3">
    <name type="scientific">Romboutsia ilealis</name>
    <dbReference type="NCBI Taxonomy" id="1115758"/>
    <lineage>
        <taxon>Bacteria</taxon>
        <taxon>Bacillati</taxon>
        <taxon>Bacillota</taxon>
        <taxon>Clostridia</taxon>
        <taxon>Peptostreptococcales</taxon>
        <taxon>Peptostreptococcaceae</taxon>
        <taxon>Romboutsia</taxon>
    </lineage>
</organism>
<dbReference type="Proteomes" id="UP000245622">
    <property type="component" value="Chromosome 1"/>
</dbReference>